<evidence type="ECO:0000256" key="3">
    <source>
        <dbReference type="ARBA" id="ARBA00022801"/>
    </source>
</evidence>
<reference evidence="9 10" key="1">
    <citation type="submission" date="2019-07" db="EMBL/GenBank/DDBJ databases">
        <title>Whole genome shotgun sequence of Acetobacter oeni NBRC 105207.</title>
        <authorList>
            <person name="Hosoyama A."/>
            <person name="Uohara A."/>
            <person name="Ohji S."/>
            <person name="Ichikawa N."/>
        </authorList>
    </citation>
    <scope>NUCLEOTIDE SEQUENCE [LARGE SCALE GENOMIC DNA]</scope>
    <source>
        <strain evidence="9 10">NBRC 105207</strain>
    </source>
</reference>
<dbReference type="EMBL" id="BJYG01000072">
    <property type="protein sequence ID" value="GEN65105.1"/>
    <property type="molecule type" value="Genomic_DNA"/>
</dbReference>
<comment type="similarity">
    <text evidence="1">Belongs to the peptidase U62 family.</text>
</comment>
<dbReference type="InterPro" id="IPR045570">
    <property type="entry name" value="Metalloprtase-TldD/E_cen_dom"/>
</dbReference>
<dbReference type="Pfam" id="PF01523">
    <property type="entry name" value="PmbA_TldD_1st"/>
    <property type="match status" value="1"/>
</dbReference>
<evidence type="ECO:0000256" key="2">
    <source>
        <dbReference type="ARBA" id="ARBA00022670"/>
    </source>
</evidence>
<dbReference type="Proteomes" id="UP000321746">
    <property type="component" value="Unassembled WGS sequence"/>
</dbReference>
<dbReference type="GO" id="GO:0005829">
    <property type="term" value="C:cytosol"/>
    <property type="evidence" value="ECO:0007669"/>
    <property type="project" value="TreeGrafter"/>
</dbReference>
<gene>
    <name evidence="9" type="ORF">AOE01nite_33290</name>
</gene>
<proteinExistence type="inferred from homology"/>
<sequence>MSSSASTPTAPGPDAVASETRSRRSSVEGLGPLAATDELFFGRSGALLSRDEAATITSQVLNGMDDGELFLEYRESEGLSLDDGVIRSASFNTSSGFGLRSVLGEETGFAHSDEISAVSLRRAGETVQQVRNGRSGLMAPPPRPTNTHLYTEINPLDGTDFVRRASLLGEIDAYARGLDSRVVQVMASLSSEWQTVQIVRADGVRVADLRPLVRLNVSIVVERDGLRESGSHGFGGRYSVAKLLEEDAWRGAVDEAFRMAMISLDAKPAPAGEMEVVLGAGWPGILLHEAVGHGLEGDFNRKKTSMFSDLMGQRVASPGVTVIDDGTLPDRRGSLTVDDEGTPTGRTVMIEDGILTGFIQDRLNARLMGVAPTGNGRRQSYAHVPLPRMTNTLMLGGNATADEMIGSVKRGLYAVNFGGGQVDITSGKFVFAASEAYMIENGKVTYPVKGATLIGNGADAMKTVSMIGADVALDPGIGTCGKAGQGVPVGVGQPTLKMTGLTVGGTGT</sequence>
<evidence type="ECO:0000256" key="4">
    <source>
        <dbReference type="ARBA" id="ARBA00023049"/>
    </source>
</evidence>
<evidence type="ECO:0000256" key="1">
    <source>
        <dbReference type="ARBA" id="ARBA00005836"/>
    </source>
</evidence>
<evidence type="ECO:0000259" key="8">
    <source>
        <dbReference type="Pfam" id="PF19290"/>
    </source>
</evidence>
<evidence type="ECO:0000259" key="7">
    <source>
        <dbReference type="Pfam" id="PF19289"/>
    </source>
</evidence>
<dbReference type="InterPro" id="IPR035068">
    <property type="entry name" value="TldD/PmbA_N"/>
</dbReference>
<evidence type="ECO:0000313" key="10">
    <source>
        <dbReference type="Proteomes" id="UP000321746"/>
    </source>
</evidence>
<dbReference type="InterPro" id="IPR002510">
    <property type="entry name" value="Metalloprtase-TldD/E_N"/>
</dbReference>
<keyword evidence="2" id="KW-0645">Protease</keyword>
<dbReference type="OrthoDB" id="9803213at2"/>
<dbReference type="Pfam" id="PF19289">
    <property type="entry name" value="PmbA_TldD_3rd"/>
    <property type="match status" value="1"/>
</dbReference>
<dbReference type="AlphaFoldDB" id="A0A511XQ95"/>
<keyword evidence="3" id="KW-0378">Hydrolase</keyword>
<dbReference type="Pfam" id="PF19290">
    <property type="entry name" value="PmbA_TldD_2nd"/>
    <property type="match status" value="1"/>
</dbReference>
<dbReference type="PANTHER" id="PTHR30624">
    <property type="entry name" value="UNCHARACTERIZED PROTEIN TLDD AND PMBA"/>
    <property type="match status" value="1"/>
</dbReference>
<dbReference type="PANTHER" id="PTHR30624:SF4">
    <property type="entry name" value="METALLOPROTEASE TLDD"/>
    <property type="match status" value="1"/>
</dbReference>
<protein>
    <submittedName>
        <fullName evidence="9">Peptidase C69</fullName>
    </submittedName>
</protein>
<evidence type="ECO:0000256" key="5">
    <source>
        <dbReference type="SAM" id="MobiDB-lite"/>
    </source>
</evidence>
<feature type="domain" description="Metalloprotease TldD/E central" evidence="8">
    <location>
        <begin position="164"/>
        <end position="264"/>
    </location>
</feature>
<evidence type="ECO:0000259" key="6">
    <source>
        <dbReference type="Pfam" id="PF01523"/>
    </source>
</evidence>
<feature type="domain" description="Metalloprotease TldD/E C-terminal" evidence="7">
    <location>
        <begin position="272"/>
        <end position="505"/>
    </location>
</feature>
<dbReference type="InterPro" id="IPR045569">
    <property type="entry name" value="Metalloprtase-TldD/E_C"/>
</dbReference>
<dbReference type="RefSeq" id="WP_146892606.1">
    <property type="nucleotide sequence ID" value="NZ_BJYG01000072.1"/>
</dbReference>
<name>A0A511XQ95_9PROT</name>
<dbReference type="GO" id="GO:0008237">
    <property type="term" value="F:metallopeptidase activity"/>
    <property type="evidence" value="ECO:0007669"/>
    <property type="project" value="UniProtKB-KW"/>
</dbReference>
<keyword evidence="10" id="KW-1185">Reference proteome</keyword>
<comment type="caution">
    <text evidence="9">The sequence shown here is derived from an EMBL/GenBank/DDBJ whole genome shotgun (WGS) entry which is preliminary data.</text>
</comment>
<accession>A0A511XQ95</accession>
<dbReference type="SUPFAM" id="SSF111283">
    <property type="entry name" value="Putative modulator of DNA gyrase, PmbA/TldD"/>
    <property type="match status" value="1"/>
</dbReference>
<dbReference type="Gene3D" id="3.30.2290.10">
    <property type="entry name" value="PmbA/TldD superfamily"/>
    <property type="match status" value="1"/>
</dbReference>
<dbReference type="NCBIfam" id="NF008006">
    <property type="entry name" value="PRK10735.1"/>
    <property type="match status" value="1"/>
</dbReference>
<keyword evidence="4" id="KW-0482">Metalloprotease</keyword>
<dbReference type="InterPro" id="IPR051463">
    <property type="entry name" value="Peptidase_U62_metallo"/>
</dbReference>
<feature type="domain" description="Metalloprotease TldD/E N-terminal" evidence="6">
    <location>
        <begin position="68"/>
        <end position="121"/>
    </location>
</feature>
<dbReference type="InterPro" id="IPR036059">
    <property type="entry name" value="TldD/PmbA_sf"/>
</dbReference>
<dbReference type="PIRSF" id="PIRSF004919">
    <property type="entry name" value="TldD"/>
    <property type="match status" value="1"/>
</dbReference>
<organism evidence="9 10">
    <name type="scientific">Acetobacter oeni</name>
    <dbReference type="NCBI Taxonomy" id="304077"/>
    <lineage>
        <taxon>Bacteria</taxon>
        <taxon>Pseudomonadati</taxon>
        <taxon>Pseudomonadota</taxon>
        <taxon>Alphaproteobacteria</taxon>
        <taxon>Acetobacterales</taxon>
        <taxon>Acetobacteraceae</taxon>
        <taxon>Acetobacter</taxon>
    </lineage>
</organism>
<feature type="region of interest" description="Disordered" evidence="5">
    <location>
        <begin position="1"/>
        <end position="29"/>
    </location>
</feature>
<evidence type="ECO:0000313" key="9">
    <source>
        <dbReference type="EMBL" id="GEN65105.1"/>
    </source>
</evidence>
<dbReference type="GO" id="GO:0006508">
    <property type="term" value="P:proteolysis"/>
    <property type="evidence" value="ECO:0007669"/>
    <property type="project" value="UniProtKB-KW"/>
</dbReference>
<dbReference type="InterPro" id="IPR025502">
    <property type="entry name" value="TldD"/>
</dbReference>